<comment type="caution">
    <text evidence="3">The sequence shown here is derived from an EMBL/GenBank/DDBJ whole genome shotgun (WGS) entry which is preliminary data.</text>
</comment>
<keyword evidence="1" id="KW-0560">Oxidoreductase</keyword>
<accession>A0A4U3KW49</accession>
<keyword evidence="3" id="KW-0238">DNA-binding</keyword>
<name>A0A4U3KW49_9BACT</name>
<dbReference type="GO" id="GO:0003677">
    <property type="term" value="F:DNA binding"/>
    <property type="evidence" value="ECO:0007669"/>
    <property type="project" value="UniProtKB-KW"/>
</dbReference>
<evidence type="ECO:0000259" key="2">
    <source>
        <dbReference type="Pfam" id="PF03807"/>
    </source>
</evidence>
<protein>
    <submittedName>
        <fullName evidence="3">DNA-binding protein</fullName>
    </submittedName>
</protein>
<dbReference type="PANTHER" id="PTHR14239">
    <property type="entry name" value="DUDULIN-RELATED"/>
    <property type="match status" value="1"/>
</dbReference>
<dbReference type="InterPro" id="IPR028939">
    <property type="entry name" value="P5C_Rdtase_cat_N"/>
</dbReference>
<dbReference type="RefSeq" id="WP_137262865.1">
    <property type="nucleotide sequence ID" value="NZ_SZQL01000014.1"/>
</dbReference>
<gene>
    <name evidence="3" type="ORF">FC093_16240</name>
</gene>
<dbReference type="InterPro" id="IPR036291">
    <property type="entry name" value="NAD(P)-bd_dom_sf"/>
</dbReference>
<dbReference type="InterPro" id="IPR051267">
    <property type="entry name" value="STEAP_metalloreductase"/>
</dbReference>
<reference evidence="3 4" key="1">
    <citation type="submission" date="2019-05" db="EMBL/GenBank/DDBJ databases">
        <title>Panacibacter sp. strain 17mud1-8 Genome sequencing and assembly.</title>
        <authorList>
            <person name="Chhetri G."/>
        </authorList>
    </citation>
    <scope>NUCLEOTIDE SEQUENCE [LARGE SCALE GENOMIC DNA]</scope>
    <source>
        <strain evidence="3 4">17mud1-8</strain>
    </source>
</reference>
<feature type="domain" description="Pyrroline-5-carboxylate reductase catalytic N-terminal" evidence="2">
    <location>
        <begin position="3"/>
        <end position="95"/>
    </location>
</feature>
<organism evidence="3 4">
    <name type="scientific">Ilyomonas limi</name>
    <dbReference type="NCBI Taxonomy" id="2575867"/>
    <lineage>
        <taxon>Bacteria</taxon>
        <taxon>Pseudomonadati</taxon>
        <taxon>Bacteroidota</taxon>
        <taxon>Chitinophagia</taxon>
        <taxon>Chitinophagales</taxon>
        <taxon>Chitinophagaceae</taxon>
        <taxon>Ilyomonas</taxon>
    </lineage>
</organism>
<dbReference type="Proteomes" id="UP000305848">
    <property type="component" value="Unassembled WGS sequence"/>
</dbReference>
<evidence type="ECO:0000256" key="1">
    <source>
        <dbReference type="ARBA" id="ARBA00023002"/>
    </source>
</evidence>
<dbReference type="GO" id="GO:0016491">
    <property type="term" value="F:oxidoreductase activity"/>
    <property type="evidence" value="ECO:0007669"/>
    <property type="project" value="UniProtKB-KW"/>
</dbReference>
<evidence type="ECO:0000313" key="3">
    <source>
        <dbReference type="EMBL" id="TKK66592.1"/>
    </source>
</evidence>
<dbReference type="OrthoDB" id="663900at2"/>
<dbReference type="Pfam" id="PF03807">
    <property type="entry name" value="F420_oxidored"/>
    <property type="match status" value="1"/>
</dbReference>
<dbReference type="SUPFAM" id="SSF51735">
    <property type="entry name" value="NAD(P)-binding Rossmann-fold domains"/>
    <property type="match status" value="1"/>
</dbReference>
<dbReference type="AlphaFoldDB" id="A0A4U3KW49"/>
<keyword evidence="4" id="KW-1185">Reference proteome</keyword>
<proteinExistence type="predicted"/>
<dbReference type="EMBL" id="SZQL01000014">
    <property type="protein sequence ID" value="TKK66592.1"/>
    <property type="molecule type" value="Genomic_DNA"/>
</dbReference>
<sequence>MKTGIIGSAIVGQTLAKAFAQEGYEVMLGTRNTSKPEVVQFAKENSNIKTGTFTETAAFGDILVLAVGGNVAEEAINESGLENVSNKVVIDVTNPIAKEAPVNGVLKFFTDINFSLMEKLQQLAPEARFVKAFSSVGSLLMYKPDFGGTKPTMFIAGNNDEAKATVTNILDAFGWETADMGKAEAARAIEPLCILWCIPGFTKNDWAGHAFKLLQK</sequence>
<dbReference type="Gene3D" id="3.40.50.720">
    <property type="entry name" value="NAD(P)-binding Rossmann-like Domain"/>
    <property type="match status" value="1"/>
</dbReference>
<evidence type="ECO:0000313" key="4">
    <source>
        <dbReference type="Proteomes" id="UP000305848"/>
    </source>
</evidence>